<organism evidence="2 3">
    <name type="scientific">Sphingobium indicum (strain DSM 16412 / CCM 7286 / MTCC 6364 / B90A)</name>
    <dbReference type="NCBI Taxonomy" id="861109"/>
    <lineage>
        <taxon>Bacteria</taxon>
        <taxon>Pseudomonadati</taxon>
        <taxon>Pseudomonadota</taxon>
        <taxon>Alphaproteobacteria</taxon>
        <taxon>Sphingomonadales</taxon>
        <taxon>Sphingomonadaceae</taxon>
        <taxon>Sphingobium</taxon>
    </lineage>
</organism>
<gene>
    <name evidence="2" type="ORF">SIDU_00215</name>
</gene>
<sequence length="61" mass="6819">MPLMIAAILSLIFHRMGETPSALEGVAVGSITFALFAIWIWRVYKGARRQLARSRPDEMDG</sequence>
<dbReference type="KEGG" id="sinb:SIDU_00215"/>
<dbReference type="AlphaFoldDB" id="A0A1L5BJR7"/>
<evidence type="ECO:0000313" key="3">
    <source>
        <dbReference type="Proteomes" id="UP000004550"/>
    </source>
</evidence>
<evidence type="ECO:0000313" key="2">
    <source>
        <dbReference type="EMBL" id="APL93084.1"/>
    </source>
</evidence>
<protein>
    <submittedName>
        <fullName evidence="2">Uncharacterized protein</fullName>
    </submittedName>
</protein>
<accession>A0A1L5BJR7</accession>
<keyword evidence="1" id="KW-0472">Membrane</keyword>
<dbReference type="Proteomes" id="UP000004550">
    <property type="component" value="Chromosome"/>
</dbReference>
<name>A0A1L5BJR7_SPHIB</name>
<feature type="transmembrane region" description="Helical" evidence="1">
    <location>
        <begin position="27"/>
        <end position="44"/>
    </location>
</feature>
<reference evidence="2 3" key="1">
    <citation type="journal article" date="2012" name="J. Bacteriol.">
        <title>Genome sequence of Sphingobium indicum B90A, a hexachlorocyclohexane-degrading bacterium.</title>
        <authorList>
            <person name="Anand S."/>
            <person name="Sangwan N."/>
            <person name="Lata P."/>
            <person name="Kaur J."/>
            <person name="Dua A."/>
            <person name="Singh A.K."/>
            <person name="Verma M."/>
            <person name="Kaur J."/>
            <person name="Khurana J.P."/>
            <person name="Khurana P."/>
            <person name="Mathur S."/>
            <person name="Lal R."/>
        </authorList>
    </citation>
    <scope>NUCLEOTIDE SEQUENCE [LARGE SCALE GENOMIC DNA]</scope>
    <source>
        <strain evidence="3">DSM 16412 / CCM 7286 / MTCC 6364 / B90A</strain>
    </source>
</reference>
<proteinExistence type="predicted"/>
<keyword evidence="1" id="KW-1133">Transmembrane helix</keyword>
<keyword evidence="1" id="KW-0812">Transmembrane</keyword>
<dbReference type="EMBL" id="CP013070">
    <property type="protein sequence ID" value="APL93084.1"/>
    <property type="molecule type" value="Genomic_DNA"/>
</dbReference>
<evidence type="ECO:0000256" key="1">
    <source>
        <dbReference type="SAM" id="Phobius"/>
    </source>
</evidence>